<dbReference type="GO" id="GO:0009734">
    <property type="term" value="P:auxin-activated signaling pathway"/>
    <property type="evidence" value="ECO:0007669"/>
    <property type="project" value="UniProtKB-UniRule"/>
</dbReference>
<sequence length="250" mass="28298">MKMELELGLAPPTQIGFDLNNVFQPKDMFRDRCALEIKDKAKNKPSFAEAFEHDGGAATDTLPLLLWNGQPNEEDDHQKRQKRRRSNTSIKSGAEEDHLVGWPAIKSWRRNFFHGHEDCQLVGHWKTERGNSRTNTTNTMYIKVKMEGMAIGRKINLRLYHSYQTLTDSLVNMFIKRLKSDVDGANYTLLYQDKDGDWLLAGDVPWHVEGLSLGGVKMVKAPGLQIQHDTLFATSVVGVCRGSAEIPCDI</sequence>
<keyword evidence="7 8" id="KW-0927">Auxin signaling pathway</keyword>
<keyword evidence="4 8" id="KW-0805">Transcription regulation</keyword>
<reference evidence="11 12" key="1">
    <citation type="submission" date="2024-02" db="EMBL/GenBank/DDBJ databases">
        <authorList>
            <person name="Vignale AGUSTIN F."/>
            <person name="Sosa J E."/>
            <person name="Modenutti C."/>
        </authorList>
    </citation>
    <scope>NUCLEOTIDE SEQUENCE [LARGE SCALE GENOMIC DNA]</scope>
</reference>
<evidence type="ECO:0000256" key="3">
    <source>
        <dbReference type="ARBA" id="ARBA00022491"/>
    </source>
</evidence>
<evidence type="ECO:0000256" key="6">
    <source>
        <dbReference type="ARBA" id="ARBA00023242"/>
    </source>
</evidence>
<dbReference type="PANTHER" id="PTHR31734">
    <property type="entry name" value="AUXIN-RESPONSIVE PROTEIN IAA17"/>
    <property type="match status" value="1"/>
</dbReference>
<evidence type="ECO:0000256" key="1">
    <source>
        <dbReference type="ARBA" id="ARBA00004123"/>
    </source>
</evidence>
<keyword evidence="6 8" id="KW-0539">Nucleus</keyword>
<evidence type="ECO:0000256" key="5">
    <source>
        <dbReference type="ARBA" id="ARBA00023163"/>
    </source>
</evidence>
<keyword evidence="5 8" id="KW-0804">Transcription</keyword>
<feature type="region of interest" description="Disordered" evidence="9">
    <location>
        <begin position="67"/>
        <end position="92"/>
    </location>
</feature>
<comment type="function">
    <text evidence="8">Aux/IAA proteins are short-lived transcriptional factors that function as repressors of early auxin response genes at low auxin concentrations.</text>
</comment>
<proteinExistence type="inferred from homology"/>
<dbReference type="Gene3D" id="3.10.20.90">
    <property type="entry name" value="Phosphatidylinositol 3-kinase Catalytic Subunit, Chain A, domain 1"/>
    <property type="match status" value="1"/>
</dbReference>
<protein>
    <recommendedName>
        <fullName evidence="8">Auxin-responsive protein</fullName>
    </recommendedName>
</protein>
<dbReference type="PANTHER" id="PTHR31734:SF44">
    <property type="entry name" value="AUXIN-RESPONSIVE PROTEIN"/>
    <property type="match status" value="1"/>
</dbReference>
<gene>
    <name evidence="11" type="ORF">ILEXP_LOCUS39873</name>
</gene>
<dbReference type="Proteomes" id="UP001642360">
    <property type="component" value="Unassembled WGS sequence"/>
</dbReference>
<dbReference type="EMBL" id="CAUOFW020005491">
    <property type="protein sequence ID" value="CAK9170391.1"/>
    <property type="molecule type" value="Genomic_DNA"/>
</dbReference>
<keyword evidence="12" id="KW-1185">Reference proteome</keyword>
<feature type="domain" description="PB1" evidence="10">
    <location>
        <begin position="139"/>
        <end position="223"/>
    </location>
</feature>
<dbReference type="InterPro" id="IPR033389">
    <property type="entry name" value="AUX/IAA_dom"/>
</dbReference>
<evidence type="ECO:0000313" key="12">
    <source>
        <dbReference type="Proteomes" id="UP001642360"/>
    </source>
</evidence>
<evidence type="ECO:0000256" key="4">
    <source>
        <dbReference type="ARBA" id="ARBA00023015"/>
    </source>
</evidence>
<dbReference type="InterPro" id="IPR003311">
    <property type="entry name" value="AUX_IAA"/>
</dbReference>
<comment type="similarity">
    <text evidence="2 8">Belongs to the Aux/IAA family.</text>
</comment>
<evidence type="ECO:0000256" key="2">
    <source>
        <dbReference type="ARBA" id="ARBA00006728"/>
    </source>
</evidence>
<name>A0ABC8TLT4_9AQUA</name>
<comment type="subunit">
    <text evidence="8">Homodimers and heterodimers.</text>
</comment>
<organism evidence="11 12">
    <name type="scientific">Ilex paraguariensis</name>
    <name type="common">yerba mate</name>
    <dbReference type="NCBI Taxonomy" id="185542"/>
    <lineage>
        <taxon>Eukaryota</taxon>
        <taxon>Viridiplantae</taxon>
        <taxon>Streptophyta</taxon>
        <taxon>Embryophyta</taxon>
        <taxon>Tracheophyta</taxon>
        <taxon>Spermatophyta</taxon>
        <taxon>Magnoliopsida</taxon>
        <taxon>eudicotyledons</taxon>
        <taxon>Gunneridae</taxon>
        <taxon>Pentapetalae</taxon>
        <taxon>asterids</taxon>
        <taxon>campanulids</taxon>
        <taxon>Aquifoliales</taxon>
        <taxon>Aquifoliaceae</taxon>
        <taxon>Ilex</taxon>
    </lineage>
</organism>
<dbReference type="SUPFAM" id="SSF54277">
    <property type="entry name" value="CAD &amp; PB1 domains"/>
    <property type="match status" value="1"/>
</dbReference>
<evidence type="ECO:0000256" key="9">
    <source>
        <dbReference type="SAM" id="MobiDB-lite"/>
    </source>
</evidence>
<comment type="subcellular location">
    <subcellularLocation>
        <location evidence="1 8">Nucleus</location>
    </subcellularLocation>
</comment>
<comment type="caution">
    <text evidence="11">The sequence shown here is derived from an EMBL/GenBank/DDBJ whole genome shotgun (WGS) entry which is preliminary data.</text>
</comment>
<dbReference type="GO" id="GO:0005634">
    <property type="term" value="C:nucleus"/>
    <property type="evidence" value="ECO:0007669"/>
    <property type="project" value="UniProtKB-SubCell"/>
</dbReference>
<dbReference type="InterPro" id="IPR053793">
    <property type="entry name" value="PB1-like"/>
</dbReference>
<evidence type="ECO:0000256" key="8">
    <source>
        <dbReference type="RuleBase" id="RU004549"/>
    </source>
</evidence>
<evidence type="ECO:0000256" key="7">
    <source>
        <dbReference type="ARBA" id="ARBA00023294"/>
    </source>
</evidence>
<dbReference type="AlphaFoldDB" id="A0ABC8TLT4"/>
<evidence type="ECO:0000313" key="11">
    <source>
        <dbReference type="EMBL" id="CAK9170391.1"/>
    </source>
</evidence>
<accession>A0ABC8TLT4</accession>
<keyword evidence="3 8" id="KW-0678">Repressor</keyword>
<dbReference type="Pfam" id="PF02309">
    <property type="entry name" value="AUX_IAA"/>
    <property type="match status" value="2"/>
</dbReference>
<dbReference type="PROSITE" id="PS51745">
    <property type="entry name" value="PB1"/>
    <property type="match status" value="1"/>
</dbReference>
<evidence type="ECO:0000259" key="10">
    <source>
        <dbReference type="PROSITE" id="PS51745"/>
    </source>
</evidence>